<dbReference type="InterPro" id="IPR003033">
    <property type="entry name" value="SCP2_sterol-bd_dom"/>
</dbReference>
<feature type="domain" description="SCP2" evidence="1">
    <location>
        <begin position="264"/>
        <end position="339"/>
    </location>
</feature>
<dbReference type="SUPFAM" id="SSF55718">
    <property type="entry name" value="SCP-like"/>
    <property type="match status" value="1"/>
</dbReference>
<keyword evidence="3" id="KW-1185">Reference proteome</keyword>
<sequence length="346" mass="39634">MGHIKNYVKGVQDMKIKIYYGGRGLLDDPTLYVITRMENVLRELRVDVERFNIYEHKNEIATLPQTFKDADGIILAITVEWLGIGGYMQQFLDACWLYGDKNKIATTYMQPIVMSTTYGEREGEMTLCNAWEILGGSPCPGLCGYVDDLAMFKMNEDYNLIIEKKAESLYRTISQKVKNLPTSNQAVKQTVLRTQSLSLTPQESEQLSKYVSDDTYVKKQKEDIEELASMYKDLLGHREEKNIEPYKNDLLARFRPQGSLKVAYSFIIEGFKKPLYVGISGANIEVYYGENESVDVVIKIRQEMFDDILAGRLTFQRAFMTGSITAKGNFKILRLLDEIFLSEQLV</sequence>
<dbReference type="Gene3D" id="3.30.1050.10">
    <property type="entry name" value="SCP2 sterol-binding domain"/>
    <property type="match status" value="1"/>
</dbReference>
<reference evidence="3" key="1">
    <citation type="submission" date="2016-10" db="EMBL/GenBank/DDBJ databases">
        <authorList>
            <person name="Varghese N."/>
            <person name="Submissions S."/>
        </authorList>
    </citation>
    <scope>NUCLEOTIDE SEQUENCE [LARGE SCALE GENOMIC DNA]</scope>
    <source>
        <strain evidence="3">S1b</strain>
    </source>
</reference>
<gene>
    <name evidence="2" type="ORF">SAMN02910429_01389</name>
</gene>
<organism evidence="2 3">
    <name type="scientific">Lachnobacterium bovis</name>
    <dbReference type="NCBI Taxonomy" id="140626"/>
    <lineage>
        <taxon>Bacteria</taxon>
        <taxon>Bacillati</taxon>
        <taxon>Bacillota</taxon>
        <taxon>Clostridia</taxon>
        <taxon>Lachnospirales</taxon>
        <taxon>Lachnospiraceae</taxon>
        <taxon>Lachnobacterium</taxon>
    </lineage>
</organism>
<dbReference type="EMBL" id="FOGW01000013">
    <property type="protein sequence ID" value="SER89172.1"/>
    <property type="molecule type" value="Genomic_DNA"/>
</dbReference>
<accession>A0A1H9SVZ5</accession>
<evidence type="ECO:0000313" key="2">
    <source>
        <dbReference type="EMBL" id="SER89172.1"/>
    </source>
</evidence>
<proteinExistence type="predicted"/>
<evidence type="ECO:0000313" key="3">
    <source>
        <dbReference type="Proteomes" id="UP000182471"/>
    </source>
</evidence>
<dbReference type="AlphaFoldDB" id="A0A1H9SVZ5"/>
<name>A0A1H9SVZ5_9FIRM</name>
<dbReference type="SUPFAM" id="SSF52218">
    <property type="entry name" value="Flavoproteins"/>
    <property type="match status" value="1"/>
</dbReference>
<dbReference type="InterPro" id="IPR036527">
    <property type="entry name" value="SCP2_sterol-bd_dom_sf"/>
</dbReference>
<dbReference type="InterPro" id="IPR029039">
    <property type="entry name" value="Flavoprotein-like_sf"/>
</dbReference>
<dbReference type="Gene3D" id="3.40.50.360">
    <property type="match status" value="1"/>
</dbReference>
<dbReference type="Proteomes" id="UP000182471">
    <property type="component" value="Unassembled WGS sequence"/>
</dbReference>
<dbReference type="Pfam" id="PF02036">
    <property type="entry name" value="SCP2"/>
    <property type="match status" value="1"/>
</dbReference>
<evidence type="ECO:0000259" key="1">
    <source>
        <dbReference type="Pfam" id="PF02036"/>
    </source>
</evidence>
<protein>
    <submittedName>
        <fullName evidence="2">SCP-2 sterol transfer family protein</fullName>
    </submittedName>
</protein>